<dbReference type="RefSeq" id="WP_110325141.1">
    <property type="nucleotide sequence ID" value="NZ_QJKD01000016.1"/>
</dbReference>
<feature type="domain" description="Microcystin LR degradation protein MlrC N-terminal" evidence="2">
    <location>
        <begin position="4"/>
        <end position="275"/>
    </location>
</feature>
<name>A0A2V3XYG4_9FIRM</name>
<dbReference type="InterPro" id="IPR015995">
    <property type="entry name" value="MlrC_N"/>
</dbReference>
<gene>
    <name evidence="3" type="ORF">DFR60_11638</name>
</gene>
<reference evidence="3 4" key="1">
    <citation type="submission" date="2018-05" db="EMBL/GenBank/DDBJ databases">
        <title>Genomic Encyclopedia of Type Strains, Phase IV (KMG-IV): sequencing the most valuable type-strain genomes for metagenomic binning, comparative biology and taxonomic classification.</title>
        <authorList>
            <person name="Goeker M."/>
        </authorList>
    </citation>
    <scope>NUCLEOTIDE SEQUENCE [LARGE SCALE GENOMIC DNA]</scope>
    <source>
        <strain evidence="3 4">DSM 24995</strain>
    </source>
</reference>
<feature type="domain" description="Microcystin LR degradation protein MlrC C-terminal" evidence="1">
    <location>
        <begin position="294"/>
        <end position="458"/>
    </location>
</feature>
<organism evidence="3 4">
    <name type="scientific">Hungatella effluvii</name>
    <dbReference type="NCBI Taxonomy" id="1096246"/>
    <lineage>
        <taxon>Bacteria</taxon>
        <taxon>Bacillati</taxon>
        <taxon>Bacillota</taxon>
        <taxon>Clostridia</taxon>
        <taxon>Lachnospirales</taxon>
        <taxon>Lachnospiraceae</taxon>
        <taxon>Hungatella</taxon>
    </lineage>
</organism>
<evidence type="ECO:0000313" key="3">
    <source>
        <dbReference type="EMBL" id="PXX48563.1"/>
    </source>
</evidence>
<evidence type="ECO:0000313" key="4">
    <source>
        <dbReference type="Proteomes" id="UP000248057"/>
    </source>
</evidence>
<dbReference type="Pfam" id="PF07171">
    <property type="entry name" value="MlrC_C"/>
    <property type="match status" value="1"/>
</dbReference>
<dbReference type="InterPro" id="IPR010799">
    <property type="entry name" value="MlrC_C"/>
</dbReference>
<evidence type="ECO:0000259" key="2">
    <source>
        <dbReference type="Pfam" id="PF07364"/>
    </source>
</evidence>
<protein>
    <submittedName>
        <fullName evidence="3">Microcystin degradation protein MlrC</fullName>
    </submittedName>
</protein>
<dbReference type="GeneID" id="86064004"/>
<evidence type="ECO:0000259" key="1">
    <source>
        <dbReference type="Pfam" id="PF07171"/>
    </source>
</evidence>
<dbReference type="Pfam" id="PF07364">
    <property type="entry name" value="DUF1485"/>
    <property type="match status" value="1"/>
</dbReference>
<dbReference type="AlphaFoldDB" id="A0A2V3XYG4"/>
<dbReference type="Proteomes" id="UP000248057">
    <property type="component" value="Unassembled WGS sequence"/>
</dbReference>
<comment type="caution">
    <text evidence="3">The sequence shown here is derived from an EMBL/GenBank/DDBJ whole genome shotgun (WGS) entry which is preliminary data.</text>
</comment>
<dbReference type="EMBL" id="QJKD01000016">
    <property type="protein sequence ID" value="PXX48563.1"/>
    <property type="molecule type" value="Genomic_DNA"/>
</dbReference>
<proteinExistence type="predicted"/>
<sequence length="484" mass="52822">MKKKIFVAGIYQESNSFSPLMSEQKDFLTYLKGEELTSQTPGVKELEDAGYEVIPGLCASAWPGGILKLEDYRRMVGEILERLPLDGSLSGILFPSHGALEVEFIGSGDAFLISMLRERVGPRVPIALALDLHANNTYTLARLSNIIYGYRTAPHIDIAETSIRAAKLLIKAIEEGKEPWTELVRLPFMMPGENMMTDSGFGKEVISMVADLESVPGVWCSSYFAGMPWVDCAQGGSSIVISGVGDKRPGVKAAVELGRRIWERRAEFKFQGTAMEPLKALLTLDRCGHYPAFLSDSADNVTAGAAGDNAYMLDMILKQGIKGVLVAHFIDGPAVAFCAAKEKGDRFDISLGGTIDPAGSVRTVLTDAELVEVFRQGGKATAAVVKTDAVTVLILAERGPITSEAVLNSYGLSAYDYRITVVKQGYLTPEFYEVLKEYIMALTPGNCAQDLTMAEYRNVRRPMEPLDIVGDERRIGETYEAIEE</sequence>
<accession>A0A2V3XYG4</accession>
<keyword evidence="4" id="KW-1185">Reference proteome</keyword>